<feature type="region of interest" description="Disordered" evidence="1">
    <location>
        <begin position="153"/>
        <end position="210"/>
    </location>
</feature>
<feature type="signal peptide" evidence="2">
    <location>
        <begin position="1"/>
        <end position="47"/>
    </location>
</feature>
<organism evidence="3 4">
    <name type="scientific">Sorangium cellulosum</name>
    <name type="common">Polyangium cellulosum</name>
    <dbReference type="NCBI Taxonomy" id="56"/>
    <lineage>
        <taxon>Bacteria</taxon>
        <taxon>Pseudomonadati</taxon>
        <taxon>Myxococcota</taxon>
        <taxon>Polyangia</taxon>
        <taxon>Polyangiales</taxon>
        <taxon>Polyangiaceae</taxon>
        <taxon>Sorangium</taxon>
    </lineage>
</organism>
<accession>A0A2L0EPW1</accession>
<evidence type="ECO:0000313" key="3">
    <source>
        <dbReference type="EMBL" id="AUX41310.1"/>
    </source>
</evidence>
<evidence type="ECO:0000313" key="4">
    <source>
        <dbReference type="Proteomes" id="UP000238348"/>
    </source>
</evidence>
<evidence type="ECO:0008006" key="5">
    <source>
        <dbReference type="Google" id="ProtNLM"/>
    </source>
</evidence>
<gene>
    <name evidence="3" type="ORF">SOCE26_027200</name>
</gene>
<keyword evidence="2" id="KW-0732">Signal</keyword>
<evidence type="ECO:0000256" key="1">
    <source>
        <dbReference type="SAM" id="MobiDB-lite"/>
    </source>
</evidence>
<proteinExistence type="predicted"/>
<dbReference type="RefSeq" id="WP_104979417.1">
    <property type="nucleotide sequence ID" value="NZ_CP012673.1"/>
</dbReference>
<dbReference type="AlphaFoldDB" id="A0A2L0EPW1"/>
<evidence type="ECO:0000256" key="2">
    <source>
        <dbReference type="SAM" id="SignalP"/>
    </source>
</evidence>
<dbReference type="EMBL" id="CP012673">
    <property type="protein sequence ID" value="AUX41310.1"/>
    <property type="molecule type" value="Genomic_DNA"/>
</dbReference>
<dbReference type="Proteomes" id="UP000238348">
    <property type="component" value="Chromosome"/>
</dbReference>
<protein>
    <recommendedName>
        <fullName evidence="5">Secreted protein</fullName>
    </recommendedName>
</protein>
<reference evidence="3 4" key="1">
    <citation type="submission" date="2015-09" db="EMBL/GenBank/DDBJ databases">
        <title>Sorangium comparison.</title>
        <authorList>
            <person name="Zaburannyi N."/>
            <person name="Bunk B."/>
            <person name="Overmann J."/>
            <person name="Mueller R."/>
        </authorList>
    </citation>
    <scope>NUCLEOTIDE SEQUENCE [LARGE SCALE GENOMIC DNA]</scope>
    <source>
        <strain evidence="3 4">So ce26</strain>
    </source>
</reference>
<name>A0A2L0EPW1_SORCE</name>
<feature type="chain" id="PRO_5014914577" description="Secreted protein" evidence="2">
    <location>
        <begin position="48"/>
        <end position="387"/>
    </location>
</feature>
<sequence length="387" mass="39511">MTRRTSPARSVARAPRKQPAVVSARAARPLLSLVCAWVALSPAAARAACDFGSVDLSWVRLEGAVEHCPTASQVRADIARRLGRDLVTTGGGPSIETVAQGQPGAWSVQIRTTCEGAPPSVRVLTDRTATCAGIADAAVLAIALTIDPEAALSPPAEAPPAPAPVEDTPRPATPPAPPARSPEPPEAPPFPRSTPPAPPPRPGGQPPAGAAVARGLAVHGIFPDVAPGIAVSGEWSVLPHGGSFLPPITLSIGLMWLPEQRGPTQRLGFGLTAGWAGVCVEAIHGPAVVLGVCGRGFLGSIHAVVYGSAGDEAPAFNPLNPGGFPWFGGAVGGRFAVRVVGPLRLETGIDLIVPNRYKWTQEGNTAKPLFSQPPVAGSIFGGVGVTF</sequence>
<feature type="compositionally biased region" description="Pro residues" evidence="1">
    <location>
        <begin position="171"/>
        <end position="205"/>
    </location>
</feature>